<evidence type="ECO:0000256" key="5">
    <source>
        <dbReference type="ARBA" id="ARBA00022692"/>
    </source>
</evidence>
<dbReference type="InterPro" id="IPR007272">
    <property type="entry name" value="Sulf_transp_TsuA/YedE"/>
</dbReference>
<evidence type="ECO:0000256" key="4">
    <source>
        <dbReference type="ARBA" id="ARBA00022519"/>
    </source>
</evidence>
<keyword evidence="5 9" id="KW-0812">Transmembrane</keyword>
<comment type="similarity">
    <text evidence="8">Belongs to the TsuA/YedE (TC 9.B.102) family.</text>
</comment>
<keyword evidence="4" id="KW-0997">Cell inner membrane</keyword>
<feature type="transmembrane region" description="Helical" evidence="9">
    <location>
        <begin position="123"/>
        <end position="143"/>
    </location>
</feature>
<keyword evidence="2" id="KW-0813">Transport</keyword>
<keyword evidence="11" id="KW-1185">Reference proteome</keyword>
<dbReference type="Proteomes" id="UP000824281">
    <property type="component" value="Chromosome"/>
</dbReference>
<keyword evidence="3" id="KW-1003">Cell membrane</keyword>
<evidence type="ECO:0000313" key="10">
    <source>
        <dbReference type="EMBL" id="QZD88742.1"/>
    </source>
</evidence>
<keyword evidence="7 9" id="KW-0472">Membrane</keyword>
<sequence>MTLPGFPDAAPLDGLFGGLLIGLAAALMLLGAGRIAGVSGIVGRAFGINDSGMSPSSAWMFVIGLPLGAGLVALLKGRLDPEFMPLPVLAVAGVIVGFGARLGSGCTSGHGVCGVSRFSQRSIVATLTFMAAGIATVALMGAFA</sequence>
<evidence type="ECO:0000256" key="3">
    <source>
        <dbReference type="ARBA" id="ARBA00022475"/>
    </source>
</evidence>
<evidence type="ECO:0000256" key="8">
    <source>
        <dbReference type="ARBA" id="ARBA00035655"/>
    </source>
</evidence>
<dbReference type="Pfam" id="PF04143">
    <property type="entry name" value="Sulf_transp"/>
    <property type="match status" value="1"/>
</dbReference>
<evidence type="ECO:0000256" key="1">
    <source>
        <dbReference type="ARBA" id="ARBA00004429"/>
    </source>
</evidence>
<dbReference type="EMBL" id="CP081295">
    <property type="protein sequence ID" value="QZD88742.1"/>
    <property type="molecule type" value="Genomic_DNA"/>
</dbReference>
<evidence type="ECO:0000256" key="6">
    <source>
        <dbReference type="ARBA" id="ARBA00022989"/>
    </source>
</evidence>
<accession>A0ABX8ZIG6</accession>
<dbReference type="PANTHER" id="PTHR30574">
    <property type="entry name" value="INNER MEMBRANE PROTEIN YEDE"/>
    <property type="match status" value="1"/>
</dbReference>
<feature type="transmembrane region" description="Helical" evidence="9">
    <location>
        <begin position="83"/>
        <end position="102"/>
    </location>
</feature>
<feature type="transmembrane region" description="Helical" evidence="9">
    <location>
        <begin position="15"/>
        <end position="37"/>
    </location>
</feature>
<evidence type="ECO:0000256" key="7">
    <source>
        <dbReference type="ARBA" id="ARBA00023136"/>
    </source>
</evidence>
<proteinExistence type="inferred from homology"/>
<feature type="transmembrane region" description="Helical" evidence="9">
    <location>
        <begin position="58"/>
        <end position="77"/>
    </location>
</feature>
<gene>
    <name evidence="10" type="ORF">K3148_07650</name>
</gene>
<name>A0ABX8ZIG6_9SPHN</name>
<organism evidence="10 11">
    <name type="scientific">Qipengyuania aurantiaca</name>
    <dbReference type="NCBI Taxonomy" id="2867233"/>
    <lineage>
        <taxon>Bacteria</taxon>
        <taxon>Pseudomonadati</taxon>
        <taxon>Pseudomonadota</taxon>
        <taxon>Alphaproteobacteria</taxon>
        <taxon>Sphingomonadales</taxon>
        <taxon>Erythrobacteraceae</taxon>
        <taxon>Qipengyuania</taxon>
    </lineage>
</organism>
<dbReference type="PANTHER" id="PTHR30574:SF1">
    <property type="entry name" value="SULPHUR TRANSPORT DOMAIN-CONTAINING PROTEIN"/>
    <property type="match status" value="1"/>
</dbReference>
<comment type="subcellular location">
    <subcellularLocation>
        <location evidence="1">Cell inner membrane</location>
        <topology evidence="1">Multi-pass membrane protein</topology>
    </subcellularLocation>
</comment>
<evidence type="ECO:0000313" key="11">
    <source>
        <dbReference type="Proteomes" id="UP000824281"/>
    </source>
</evidence>
<reference evidence="10 11" key="1">
    <citation type="submission" date="2021-08" db="EMBL/GenBank/DDBJ databases">
        <title>Comparative Genomics Analysis of the Genus Qipengyuania Reveals Extensive Genetic Diversity and Metabolic Versatility, Including the Description of Fifteen Novel Species.</title>
        <authorList>
            <person name="Liu Y."/>
        </authorList>
    </citation>
    <scope>NUCLEOTIDE SEQUENCE [LARGE SCALE GENOMIC DNA]</scope>
    <source>
        <strain evidence="10 11">1NDH13</strain>
    </source>
</reference>
<evidence type="ECO:0000256" key="9">
    <source>
        <dbReference type="SAM" id="Phobius"/>
    </source>
</evidence>
<keyword evidence="6 9" id="KW-1133">Transmembrane helix</keyword>
<evidence type="ECO:0000256" key="2">
    <source>
        <dbReference type="ARBA" id="ARBA00022448"/>
    </source>
</evidence>
<protein>
    <submittedName>
        <fullName evidence="10">YeeE/YedE family protein</fullName>
    </submittedName>
</protein>
<dbReference type="RefSeq" id="WP_221424257.1">
    <property type="nucleotide sequence ID" value="NZ_CP081295.1"/>
</dbReference>